<dbReference type="Proteomes" id="UP001451303">
    <property type="component" value="Unassembled WGS sequence"/>
</dbReference>
<keyword evidence="2" id="KW-1185">Reference proteome</keyword>
<evidence type="ECO:0000313" key="1">
    <source>
        <dbReference type="EMBL" id="KAL0467443.1"/>
    </source>
</evidence>
<sequence>MMWKDALLYFCELSCMTRYATCSATPGWVTYPAPSIHLDGPGLWAEWRTRIESQQRRDLRYGSPRCGRRKVTKTIQGNKDLFPLLH</sequence>
<evidence type="ECO:0008006" key="3">
    <source>
        <dbReference type="Google" id="ProtNLM"/>
    </source>
</evidence>
<proteinExistence type="predicted"/>
<evidence type="ECO:0000313" key="2">
    <source>
        <dbReference type="Proteomes" id="UP001451303"/>
    </source>
</evidence>
<name>A0ABR3D5A3_NEUIN</name>
<gene>
    <name evidence="1" type="ORF">QR685DRAFT_532537</name>
</gene>
<accession>A0ABR3D5A3</accession>
<reference evidence="1 2" key="1">
    <citation type="submission" date="2023-09" db="EMBL/GenBank/DDBJ databases">
        <title>Multi-omics analysis of a traditional fermented food reveals byproduct-associated fungal strains for waste-to-food upcycling.</title>
        <authorList>
            <consortium name="Lawrence Berkeley National Laboratory"/>
            <person name="Rekdal V.M."/>
            <person name="Villalobos-Escobedo J.M."/>
            <person name="Rodriguez-Valeron N."/>
            <person name="Garcia M.O."/>
            <person name="Vasquez D.P."/>
            <person name="Damayanti I."/>
            <person name="Sorensen P.M."/>
            <person name="Baidoo E.E."/>
            <person name="De Carvalho A.C."/>
            <person name="Riley R."/>
            <person name="Lipzen A."/>
            <person name="He G."/>
            <person name="Yan M."/>
            <person name="Haridas S."/>
            <person name="Daum C."/>
            <person name="Yoshinaga Y."/>
            <person name="Ng V."/>
            <person name="Grigoriev I.V."/>
            <person name="Munk R."/>
            <person name="Nuraida L."/>
            <person name="Wijaya C.H."/>
            <person name="Morales P.-C."/>
            <person name="Keasling J.D."/>
        </authorList>
    </citation>
    <scope>NUCLEOTIDE SEQUENCE [LARGE SCALE GENOMIC DNA]</scope>
    <source>
        <strain evidence="1 2">FGSC 2613</strain>
    </source>
</reference>
<comment type="caution">
    <text evidence="1">The sequence shown here is derived from an EMBL/GenBank/DDBJ whole genome shotgun (WGS) entry which is preliminary data.</text>
</comment>
<organism evidence="1 2">
    <name type="scientific">Neurospora intermedia</name>
    <dbReference type="NCBI Taxonomy" id="5142"/>
    <lineage>
        <taxon>Eukaryota</taxon>
        <taxon>Fungi</taxon>
        <taxon>Dikarya</taxon>
        <taxon>Ascomycota</taxon>
        <taxon>Pezizomycotina</taxon>
        <taxon>Sordariomycetes</taxon>
        <taxon>Sordariomycetidae</taxon>
        <taxon>Sordariales</taxon>
        <taxon>Sordariaceae</taxon>
        <taxon>Neurospora</taxon>
    </lineage>
</organism>
<dbReference type="EMBL" id="JAVLET010000009">
    <property type="protein sequence ID" value="KAL0467443.1"/>
    <property type="molecule type" value="Genomic_DNA"/>
</dbReference>
<protein>
    <recommendedName>
        <fullName evidence="3">Secreted protein</fullName>
    </recommendedName>
</protein>